<sequence>MEAGRIGLMLMAAAGYDPHHAPKFYEKYDNAHGDNFLKATHPSGEKRAKALRKDKVMNKAKDLYDQARARRELESFNEESSDFTFGNSLFEDDDKGFDFIS</sequence>
<reference evidence="8" key="1">
    <citation type="submission" date="2023-03" db="EMBL/GenBank/DDBJ databases">
        <authorList>
            <person name="Julca I."/>
        </authorList>
    </citation>
    <scope>NUCLEOTIDE SEQUENCE</scope>
</reference>
<dbReference type="Pfam" id="PF01435">
    <property type="entry name" value="Peptidase_M48"/>
    <property type="match status" value="1"/>
</dbReference>
<dbReference type="GO" id="GO:0004222">
    <property type="term" value="F:metalloendopeptidase activity"/>
    <property type="evidence" value="ECO:0007669"/>
    <property type="project" value="InterPro"/>
</dbReference>
<keyword evidence="5 6" id="KW-0482">Metalloprotease</keyword>
<feature type="domain" description="Peptidase M48" evidence="7">
    <location>
        <begin position="2"/>
        <end position="53"/>
    </location>
</feature>
<dbReference type="PANTHER" id="PTHR22726">
    <property type="entry name" value="METALLOENDOPEPTIDASE OMA1"/>
    <property type="match status" value="1"/>
</dbReference>
<comment type="cofactor">
    <cofactor evidence="6">
        <name>Zn(2+)</name>
        <dbReference type="ChEBI" id="CHEBI:29105"/>
    </cofactor>
    <text evidence="6">Binds 1 zinc ion per subunit.</text>
</comment>
<dbReference type="Proteomes" id="UP001161247">
    <property type="component" value="Chromosome 4"/>
</dbReference>
<evidence type="ECO:0000256" key="5">
    <source>
        <dbReference type="ARBA" id="ARBA00023049"/>
    </source>
</evidence>
<keyword evidence="4 6" id="KW-0862">Zinc</keyword>
<dbReference type="InterPro" id="IPR001915">
    <property type="entry name" value="Peptidase_M48"/>
</dbReference>
<dbReference type="AlphaFoldDB" id="A0AAV1D2K8"/>
<evidence type="ECO:0000259" key="7">
    <source>
        <dbReference type="Pfam" id="PF01435"/>
    </source>
</evidence>
<proteinExistence type="inferred from homology"/>
<dbReference type="GO" id="GO:0016020">
    <property type="term" value="C:membrane"/>
    <property type="evidence" value="ECO:0007669"/>
    <property type="project" value="TreeGrafter"/>
</dbReference>
<protein>
    <submittedName>
        <fullName evidence="8">OLC1v1038966C1</fullName>
    </submittedName>
</protein>
<evidence type="ECO:0000256" key="4">
    <source>
        <dbReference type="ARBA" id="ARBA00022833"/>
    </source>
</evidence>
<evidence type="ECO:0000256" key="2">
    <source>
        <dbReference type="ARBA" id="ARBA00022723"/>
    </source>
</evidence>
<evidence type="ECO:0000313" key="8">
    <source>
        <dbReference type="EMBL" id="CAI9101601.1"/>
    </source>
</evidence>
<evidence type="ECO:0000256" key="1">
    <source>
        <dbReference type="ARBA" id="ARBA00022670"/>
    </source>
</evidence>
<comment type="similarity">
    <text evidence="6">Belongs to the peptidase M48 family.</text>
</comment>
<dbReference type="EMBL" id="OX459121">
    <property type="protein sequence ID" value="CAI9101601.1"/>
    <property type="molecule type" value="Genomic_DNA"/>
</dbReference>
<keyword evidence="2" id="KW-0479">Metal-binding</keyword>
<name>A0AAV1D2K8_OLDCO</name>
<keyword evidence="9" id="KW-1185">Reference proteome</keyword>
<evidence type="ECO:0000256" key="6">
    <source>
        <dbReference type="RuleBase" id="RU003983"/>
    </source>
</evidence>
<keyword evidence="3 6" id="KW-0378">Hydrolase</keyword>
<dbReference type="GO" id="GO:0046872">
    <property type="term" value="F:metal ion binding"/>
    <property type="evidence" value="ECO:0007669"/>
    <property type="project" value="UniProtKB-KW"/>
</dbReference>
<dbReference type="PANTHER" id="PTHR22726:SF1">
    <property type="entry name" value="METALLOENDOPEPTIDASE OMA1, MITOCHONDRIAL"/>
    <property type="match status" value="1"/>
</dbReference>
<dbReference type="InterPro" id="IPR051156">
    <property type="entry name" value="Mito/Outer_Membr_Metalloprot"/>
</dbReference>
<accession>A0AAV1D2K8</accession>
<evidence type="ECO:0000313" key="9">
    <source>
        <dbReference type="Proteomes" id="UP001161247"/>
    </source>
</evidence>
<dbReference type="GO" id="GO:0051603">
    <property type="term" value="P:proteolysis involved in protein catabolic process"/>
    <property type="evidence" value="ECO:0007669"/>
    <property type="project" value="TreeGrafter"/>
</dbReference>
<evidence type="ECO:0000256" key="3">
    <source>
        <dbReference type="ARBA" id="ARBA00022801"/>
    </source>
</evidence>
<gene>
    <name evidence="8" type="ORF">OLC1_LOCUS11154</name>
</gene>
<keyword evidence="1 6" id="KW-0645">Protease</keyword>
<organism evidence="8 9">
    <name type="scientific">Oldenlandia corymbosa var. corymbosa</name>
    <dbReference type="NCBI Taxonomy" id="529605"/>
    <lineage>
        <taxon>Eukaryota</taxon>
        <taxon>Viridiplantae</taxon>
        <taxon>Streptophyta</taxon>
        <taxon>Embryophyta</taxon>
        <taxon>Tracheophyta</taxon>
        <taxon>Spermatophyta</taxon>
        <taxon>Magnoliopsida</taxon>
        <taxon>eudicotyledons</taxon>
        <taxon>Gunneridae</taxon>
        <taxon>Pentapetalae</taxon>
        <taxon>asterids</taxon>
        <taxon>lamiids</taxon>
        <taxon>Gentianales</taxon>
        <taxon>Rubiaceae</taxon>
        <taxon>Rubioideae</taxon>
        <taxon>Spermacoceae</taxon>
        <taxon>Hedyotis-Oldenlandia complex</taxon>
        <taxon>Oldenlandia</taxon>
    </lineage>
</organism>